<reference evidence="2 3" key="1">
    <citation type="journal article" date="2019" name="Commun. Biol.">
        <title>The bagworm genome reveals a unique fibroin gene that provides high tensile strength.</title>
        <authorList>
            <person name="Kono N."/>
            <person name="Nakamura H."/>
            <person name="Ohtoshi R."/>
            <person name="Tomita M."/>
            <person name="Numata K."/>
            <person name="Arakawa K."/>
        </authorList>
    </citation>
    <scope>NUCLEOTIDE SEQUENCE [LARGE SCALE GENOMIC DNA]</scope>
</reference>
<evidence type="ECO:0000256" key="1">
    <source>
        <dbReference type="SAM" id="MobiDB-lite"/>
    </source>
</evidence>
<proteinExistence type="predicted"/>
<feature type="region of interest" description="Disordered" evidence="1">
    <location>
        <begin position="100"/>
        <end position="132"/>
    </location>
</feature>
<dbReference type="AlphaFoldDB" id="A0A4C1Y4Y4"/>
<feature type="region of interest" description="Disordered" evidence="1">
    <location>
        <begin position="37"/>
        <end position="59"/>
    </location>
</feature>
<name>A0A4C1Y4Y4_EUMVA</name>
<keyword evidence="3" id="KW-1185">Reference proteome</keyword>
<organism evidence="2 3">
    <name type="scientific">Eumeta variegata</name>
    <name type="common">Bagworm moth</name>
    <name type="synonym">Eumeta japonica</name>
    <dbReference type="NCBI Taxonomy" id="151549"/>
    <lineage>
        <taxon>Eukaryota</taxon>
        <taxon>Metazoa</taxon>
        <taxon>Ecdysozoa</taxon>
        <taxon>Arthropoda</taxon>
        <taxon>Hexapoda</taxon>
        <taxon>Insecta</taxon>
        <taxon>Pterygota</taxon>
        <taxon>Neoptera</taxon>
        <taxon>Endopterygota</taxon>
        <taxon>Lepidoptera</taxon>
        <taxon>Glossata</taxon>
        <taxon>Ditrysia</taxon>
        <taxon>Tineoidea</taxon>
        <taxon>Psychidae</taxon>
        <taxon>Oiketicinae</taxon>
        <taxon>Eumeta</taxon>
    </lineage>
</organism>
<dbReference type="Proteomes" id="UP000299102">
    <property type="component" value="Unassembled WGS sequence"/>
</dbReference>
<comment type="caution">
    <text evidence="2">The sequence shown here is derived from an EMBL/GenBank/DDBJ whole genome shotgun (WGS) entry which is preliminary data.</text>
</comment>
<evidence type="ECO:0000313" key="3">
    <source>
        <dbReference type="Proteomes" id="UP000299102"/>
    </source>
</evidence>
<feature type="compositionally biased region" description="Basic residues" evidence="1">
    <location>
        <begin position="106"/>
        <end position="124"/>
    </location>
</feature>
<dbReference type="EMBL" id="BGZK01001046">
    <property type="protein sequence ID" value="GBP69599.1"/>
    <property type="molecule type" value="Genomic_DNA"/>
</dbReference>
<sequence>MGSRGGPGALRLRVSDGAAGGAAPEVAQLHYRLPARDCRRPADHRRPAARRAAHPSTQRRLLTAPARRTSHAARRMPHAARGAASIHSLCTQLFIGAGKSASGERARRHVMGAHARPRRCRHGRPPSTPTCS</sequence>
<protein>
    <submittedName>
        <fullName evidence="2">Uncharacterized protein</fullName>
    </submittedName>
</protein>
<accession>A0A4C1Y4Y4</accession>
<evidence type="ECO:0000313" key="2">
    <source>
        <dbReference type="EMBL" id="GBP69599.1"/>
    </source>
</evidence>
<gene>
    <name evidence="2" type="ORF">EVAR_88685_1</name>
</gene>
<feature type="compositionally biased region" description="Basic and acidic residues" evidence="1">
    <location>
        <begin position="37"/>
        <end position="46"/>
    </location>
</feature>